<evidence type="ECO:0000256" key="1">
    <source>
        <dbReference type="SAM" id="MobiDB-lite"/>
    </source>
</evidence>
<dbReference type="Proteomes" id="UP001178508">
    <property type="component" value="Chromosome 6"/>
</dbReference>
<proteinExistence type="predicted"/>
<gene>
    <name evidence="2" type="ORF">XNOV1_A015625</name>
</gene>
<dbReference type="EMBL" id="OY660869">
    <property type="protein sequence ID" value="CAJ1059250.1"/>
    <property type="molecule type" value="Genomic_DNA"/>
</dbReference>
<keyword evidence="3" id="KW-1185">Reference proteome</keyword>
<feature type="region of interest" description="Disordered" evidence="1">
    <location>
        <begin position="37"/>
        <end position="56"/>
    </location>
</feature>
<protein>
    <submittedName>
        <fullName evidence="2">Uncharacterized protein</fullName>
    </submittedName>
</protein>
<reference evidence="2" key="1">
    <citation type="submission" date="2023-08" db="EMBL/GenBank/DDBJ databases">
        <authorList>
            <person name="Alioto T."/>
            <person name="Alioto T."/>
            <person name="Gomez Garrido J."/>
        </authorList>
    </citation>
    <scope>NUCLEOTIDE SEQUENCE</scope>
</reference>
<sequence length="107" mass="12481">MNLELPEREATVCHHRGTLYENKMSVLMSEPKFLTRNLPKTESTAEDDDDEEHGGFLLIPETPFTCRRELKTEKQYRITRTFKDVCKHGGGAYTQSGVWLFFKWVVL</sequence>
<dbReference type="AlphaFoldDB" id="A0AAV1FE98"/>
<evidence type="ECO:0000313" key="2">
    <source>
        <dbReference type="EMBL" id="CAJ1059250.1"/>
    </source>
</evidence>
<accession>A0AAV1FE98</accession>
<organism evidence="2 3">
    <name type="scientific">Xyrichtys novacula</name>
    <name type="common">Pearly razorfish</name>
    <name type="synonym">Hemipteronotus novacula</name>
    <dbReference type="NCBI Taxonomy" id="13765"/>
    <lineage>
        <taxon>Eukaryota</taxon>
        <taxon>Metazoa</taxon>
        <taxon>Chordata</taxon>
        <taxon>Craniata</taxon>
        <taxon>Vertebrata</taxon>
        <taxon>Euteleostomi</taxon>
        <taxon>Actinopterygii</taxon>
        <taxon>Neopterygii</taxon>
        <taxon>Teleostei</taxon>
        <taxon>Neoteleostei</taxon>
        <taxon>Acanthomorphata</taxon>
        <taxon>Eupercaria</taxon>
        <taxon>Labriformes</taxon>
        <taxon>Labridae</taxon>
        <taxon>Xyrichtys</taxon>
    </lineage>
</organism>
<evidence type="ECO:0000313" key="3">
    <source>
        <dbReference type="Proteomes" id="UP001178508"/>
    </source>
</evidence>
<name>A0AAV1FE98_XYRNO</name>